<dbReference type="Proteomes" id="UP001356095">
    <property type="component" value="Unassembled WGS sequence"/>
</dbReference>
<feature type="compositionally biased region" description="Gly residues" evidence="1">
    <location>
        <begin position="23"/>
        <end position="43"/>
    </location>
</feature>
<reference evidence="3 4" key="1">
    <citation type="submission" date="2023-08" db="EMBL/GenBank/DDBJ databases">
        <authorList>
            <person name="Girao M."/>
            <person name="Carvalho M.F."/>
        </authorList>
    </citation>
    <scope>NUCLEOTIDE SEQUENCE [LARGE SCALE GENOMIC DNA]</scope>
    <source>
        <strain evidence="3 4">CT-R113</strain>
    </source>
</reference>
<keyword evidence="2" id="KW-0812">Transmembrane</keyword>
<evidence type="ECO:0000313" key="4">
    <source>
        <dbReference type="Proteomes" id="UP001356095"/>
    </source>
</evidence>
<evidence type="ECO:0000256" key="2">
    <source>
        <dbReference type="SAM" id="Phobius"/>
    </source>
</evidence>
<dbReference type="EMBL" id="JAUZMY010000023">
    <property type="protein sequence ID" value="MEE2039877.1"/>
    <property type="molecule type" value="Genomic_DNA"/>
</dbReference>
<feature type="transmembrane region" description="Helical" evidence="2">
    <location>
        <begin position="158"/>
        <end position="191"/>
    </location>
</feature>
<organism evidence="3 4">
    <name type="scientific">Nocardiopsis codii</name>
    <dbReference type="NCBI Taxonomy" id="3065942"/>
    <lineage>
        <taxon>Bacteria</taxon>
        <taxon>Bacillati</taxon>
        <taxon>Actinomycetota</taxon>
        <taxon>Actinomycetes</taxon>
        <taxon>Streptosporangiales</taxon>
        <taxon>Nocardiopsidaceae</taxon>
        <taxon>Nocardiopsis</taxon>
    </lineage>
</organism>
<keyword evidence="4" id="KW-1185">Reference proteome</keyword>
<keyword evidence="2" id="KW-0472">Membrane</keyword>
<evidence type="ECO:0000313" key="3">
    <source>
        <dbReference type="EMBL" id="MEE2039877.1"/>
    </source>
</evidence>
<gene>
    <name evidence="3" type="ORF">Q8791_21930</name>
</gene>
<name>A0ABU7KCX7_9ACTN</name>
<feature type="transmembrane region" description="Helical" evidence="2">
    <location>
        <begin position="117"/>
        <end position="137"/>
    </location>
</feature>
<evidence type="ECO:0000256" key="1">
    <source>
        <dbReference type="SAM" id="MobiDB-lite"/>
    </source>
</evidence>
<accession>A0ABU7KCX7</accession>
<feature type="transmembrane region" description="Helical" evidence="2">
    <location>
        <begin position="89"/>
        <end position="111"/>
    </location>
</feature>
<comment type="caution">
    <text evidence="3">The sequence shown here is derived from an EMBL/GenBank/DDBJ whole genome shotgun (WGS) entry which is preliminary data.</text>
</comment>
<protein>
    <submittedName>
        <fullName evidence="3">Uncharacterized protein</fullName>
    </submittedName>
</protein>
<dbReference type="RefSeq" id="WP_330093638.1">
    <property type="nucleotide sequence ID" value="NZ_JAUZMY010000023.1"/>
</dbReference>
<sequence length="396" mass="43111">MNTKKKSARKSAEVFERSNTGRSGKGSGRAGKGRGRGSGGESGEGPAASVLRTVFDPALSPGVVRRLERAPSLLRGAGVAPQRLTVGHALWFIGGVLVAELCLALMVLLFAPVSLDVHLAMLVLAGGALGVGGTIAFRRVPGDLRPPPWLADLPWRHWALVLSWLPIPLFVILSSVLSLIVFAAGAAAALWVGWRWPRGDRLALANAHRYLVPQDFGERATPVLQRVQWTIDRVVEADGLLGDSFDGRQSLGVLRSQEWEIAQAAREYEALRSDYWKQLKRATSERVTNALRAQFDAQEAAFEALTARSESIGAYGREVEAASIAHWEWEQVQHIGERERRITGLLARTSVDGGEMDVLQREGLDARAARQVRDELVDRALSAGQRLQESVSGSRT</sequence>
<keyword evidence="2" id="KW-1133">Transmembrane helix</keyword>
<feature type="region of interest" description="Disordered" evidence="1">
    <location>
        <begin position="1"/>
        <end position="47"/>
    </location>
</feature>
<proteinExistence type="predicted"/>